<feature type="region of interest" description="Disordered" evidence="1">
    <location>
        <begin position="483"/>
        <end position="508"/>
    </location>
</feature>
<dbReference type="EMBL" id="NBNE01015395">
    <property type="protein sequence ID" value="OWY93811.1"/>
    <property type="molecule type" value="Genomic_DNA"/>
</dbReference>
<accession>A0A225ULK9</accession>
<dbReference type="Gene3D" id="3.30.70.270">
    <property type="match status" value="1"/>
</dbReference>
<dbReference type="InterPro" id="IPR002156">
    <property type="entry name" value="RNaseH_domain"/>
</dbReference>
<dbReference type="AlphaFoldDB" id="A0A225ULK9"/>
<feature type="domain" description="RNase H type-1" evidence="2">
    <location>
        <begin position="271"/>
        <end position="388"/>
    </location>
</feature>
<dbReference type="GO" id="GO:0004523">
    <property type="term" value="F:RNA-DNA hybrid ribonuclease activity"/>
    <property type="evidence" value="ECO:0007669"/>
    <property type="project" value="InterPro"/>
</dbReference>
<evidence type="ECO:0000259" key="2">
    <source>
        <dbReference type="Pfam" id="PF13456"/>
    </source>
</evidence>
<evidence type="ECO:0000259" key="3">
    <source>
        <dbReference type="Pfam" id="PF17919"/>
    </source>
</evidence>
<dbReference type="GO" id="GO:0003676">
    <property type="term" value="F:nucleic acid binding"/>
    <property type="evidence" value="ECO:0007669"/>
    <property type="project" value="InterPro"/>
</dbReference>
<dbReference type="InterPro" id="IPR041577">
    <property type="entry name" value="RT_RNaseH_2"/>
</dbReference>
<proteinExistence type="predicted"/>
<evidence type="ECO:0000256" key="1">
    <source>
        <dbReference type="SAM" id="MobiDB-lite"/>
    </source>
</evidence>
<dbReference type="InterPro" id="IPR051320">
    <property type="entry name" value="Viral_Replic_Matur_Polypro"/>
</dbReference>
<dbReference type="InterPro" id="IPR012337">
    <property type="entry name" value="RNaseH-like_sf"/>
</dbReference>
<dbReference type="PANTHER" id="PTHR33064:SF37">
    <property type="entry name" value="RIBONUCLEASE H"/>
    <property type="match status" value="1"/>
</dbReference>
<dbReference type="InterPro" id="IPR043502">
    <property type="entry name" value="DNA/RNA_pol_sf"/>
</dbReference>
<comment type="caution">
    <text evidence="4">The sequence shown here is derived from an EMBL/GenBank/DDBJ whole genome shotgun (WGS) entry which is preliminary data.</text>
</comment>
<dbReference type="Proteomes" id="UP000198211">
    <property type="component" value="Unassembled WGS sequence"/>
</dbReference>
<dbReference type="OrthoDB" id="121093at2759"/>
<dbReference type="SUPFAM" id="SSF53098">
    <property type="entry name" value="Ribonuclease H-like"/>
    <property type="match status" value="1"/>
</dbReference>
<dbReference type="Pfam" id="PF13456">
    <property type="entry name" value="RVT_3"/>
    <property type="match status" value="1"/>
</dbReference>
<evidence type="ECO:0000313" key="5">
    <source>
        <dbReference type="Proteomes" id="UP000198211"/>
    </source>
</evidence>
<organism evidence="4 5">
    <name type="scientific">Phytophthora megakarya</name>
    <dbReference type="NCBI Taxonomy" id="4795"/>
    <lineage>
        <taxon>Eukaryota</taxon>
        <taxon>Sar</taxon>
        <taxon>Stramenopiles</taxon>
        <taxon>Oomycota</taxon>
        <taxon>Peronosporomycetes</taxon>
        <taxon>Peronosporales</taxon>
        <taxon>Peronosporaceae</taxon>
        <taxon>Phytophthora</taxon>
    </lineage>
</organism>
<feature type="domain" description="Reverse transcriptase/retrotransposon-derived protein RNase H-like" evidence="3">
    <location>
        <begin position="104"/>
        <end position="195"/>
    </location>
</feature>
<dbReference type="Pfam" id="PF17919">
    <property type="entry name" value="RT_RNaseH_2"/>
    <property type="match status" value="1"/>
</dbReference>
<dbReference type="InterPro" id="IPR043128">
    <property type="entry name" value="Rev_trsase/Diguanyl_cyclase"/>
</dbReference>
<reference evidence="5" key="1">
    <citation type="submission" date="2017-03" db="EMBL/GenBank/DDBJ databases">
        <title>Phytopthora megakarya and P. palmivora, two closely related causual agents of cacao black pod achieved similar genome size and gene model numbers by different mechanisms.</title>
        <authorList>
            <person name="Ali S."/>
            <person name="Shao J."/>
            <person name="Larry D.J."/>
            <person name="Kronmiller B."/>
            <person name="Shen D."/>
            <person name="Strem M.D."/>
            <person name="Melnick R.L."/>
            <person name="Guiltinan M.J."/>
            <person name="Tyler B.M."/>
            <person name="Meinhardt L.W."/>
            <person name="Bailey B.A."/>
        </authorList>
    </citation>
    <scope>NUCLEOTIDE SEQUENCE [LARGE SCALE GENOMIC DNA]</scope>
    <source>
        <strain evidence="5">zdho120</strain>
    </source>
</reference>
<name>A0A225ULK9_9STRA</name>
<dbReference type="SUPFAM" id="SSF56672">
    <property type="entry name" value="DNA/RNA polymerases"/>
    <property type="match status" value="1"/>
</dbReference>
<dbReference type="InterPro" id="IPR036397">
    <property type="entry name" value="RNaseH_sf"/>
</dbReference>
<dbReference type="PANTHER" id="PTHR33064">
    <property type="entry name" value="POL PROTEIN"/>
    <property type="match status" value="1"/>
</dbReference>
<protein>
    <recommendedName>
        <fullName evidence="6">Reverse transcriptase/retrotransposon-derived protein RNase H-like domain-containing protein</fullName>
    </recommendedName>
</protein>
<sequence>MTLDRLLARFTECRISISFTKSIFVQPRVEFLSHEVSHEGIRANTKRLAAITKLSFPRTKRGMQSFLGTLNYYSRFLQDFAVFGAALYQLKDDDFEEGGDLSTARRSFDMLKQKVAEAPILRHFDKTKEVHIMLFANEWALSTTLLQLHEDKLHPMRFCGRVLKDVEMNYHAAEKEVLALLLLLKTCYTQLAGRTLHSNGPCCCHLIVQRIKEKDCAFTRLLQSTVTSFVDIDDSLELIAPPQKGSPTARIDPQLLYAKLPFDYSGFVVSFDGSAKTEKNGGYGSCAWVVWRLPEWTIVLAASAYLESTTVNVAEYTGMNNGVRAALELGADNLVVVGDSRLAIQQSLGVIACRKETLMARLNHHKELTSKLKSVKEINAAADSLATEALESNTSKVVLDESRKLELAGLNRIREAIYDSSQTRIEVKPVAEDSTRGISTISASQSNPFAAFVQTTRRKSACYVSAVTRSQIITQKKRVHFADDSAATPETAMPKPMSTEDTENAAVIPEGNLAQCGSSCK</sequence>
<keyword evidence="5" id="KW-1185">Reference proteome</keyword>
<dbReference type="Gene3D" id="3.30.420.10">
    <property type="entry name" value="Ribonuclease H-like superfamily/Ribonuclease H"/>
    <property type="match status" value="1"/>
</dbReference>
<evidence type="ECO:0008006" key="6">
    <source>
        <dbReference type="Google" id="ProtNLM"/>
    </source>
</evidence>
<evidence type="ECO:0000313" key="4">
    <source>
        <dbReference type="EMBL" id="OWY93811.1"/>
    </source>
</evidence>
<gene>
    <name evidence="4" type="ORF">PHMEG_00036649</name>
</gene>